<dbReference type="SMART" id="SM00850">
    <property type="entry name" value="LytTR"/>
    <property type="match status" value="1"/>
</dbReference>
<dbReference type="Proteomes" id="UP000176562">
    <property type="component" value="Chromosome"/>
</dbReference>
<keyword evidence="1" id="KW-0812">Transmembrane</keyword>
<dbReference type="Pfam" id="PF04397">
    <property type="entry name" value="LytTR"/>
    <property type="match status" value="1"/>
</dbReference>
<keyword evidence="4" id="KW-1185">Reference proteome</keyword>
<accession>A0A1D9M9W8</accession>
<dbReference type="AlphaFoldDB" id="A0A1D9M9W8"/>
<dbReference type="InterPro" id="IPR007492">
    <property type="entry name" value="LytTR_DNA-bd_dom"/>
</dbReference>
<sequence length="266" mass="28782">MGVAVMTFLWEAHKRALFVPFVPIIWAVMSVFSIVAAPFGTADGLTLGARAIFWPLMIGAGVLVGAALRVLVQQILCVTNIFLEIALIAVLASAILSAPAIWLLDRLIDPPDARLASLWTVALYVFLVSVSVSALRHSLRPGGLLVPARLLPPAARAPGPRLFARLEPGVQAPLLRLQVRDHYVDVVTERGQASLLMRFADAMAELDGVPGLQVHRSHWVADAAVARVRRERGKHILETRDGAEIPVSKTYLPQVIARGLIEGDQA</sequence>
<keyword evidence="1" id="KW-1133">Transmembrane helix</keyword>
<proteinExistence type="predicted"/>
<evidence type="ECO:0000313" key="4">
    <source>
        <dbReference type="Proteomes" id="UP000176562"/>
    </source>
</evidence>
<keyword evidence="1" id="KW-0472">Membrane</keyword>
<organism evidence="3 4">
    <name type="scientific">Rhodobacter xanthinilyticus</name>
    <dbReference type="NCBI Taxonomy" id="1850250"/>
    <lineage>
        <taxon>Bacteria</taxon>
        <taxon>Pseudomonadati</taxon>
        <taxon>Pseudomonadota</taxon>
        <taxon>Alphaproteobacteria</taxon>
        <taxon>Rhodobacterales</taxon>
        <taxon>Rhodobacter group</taxon>
        <taxon>Rhodobacter</taxon>
    </lineage>
</organism>
<dbReference type="Gene3D" id="2.40.50.1020">
    <property type="entry name" value="LytTr DNA-binding domain"/>
    <property type="match status" value="1"/>
</dbReference>
<dbReference type="STRING" id="1850250.LPB142_04220"/>
<feature type="domain" description="HTH LytTR-type" evidence="2">
    <location>
        <begin position="174"/>
        <end position="261"/>
    </location>
</feature>
<gene>
    <name evidence="3" type="ORF">LPB142_04220</name>
</gene>
<evidence type="ECO:0000313" key="3">
    <source>
        <dbReference type="EMBL" id="AOZ68621.1"/>
    </source>
</evidence>
<evidence type="ECO:0000256" key="1">
    <source>
        <dbReference type="SAM" id="Phobius"/>
    </source>
</evidence>
<dbReference type="EMBL" id="CP017781">
    <property type="protein sequence ID" value="AOZ68621.1"/>
    <property type="molecule type" value="Genomic_DNA"/>
</dbReference>
<feature type="transmembrane region" description="Helical" evidence="1">
    <location>
        <begin position="81"/>
        <end position="104"/>
    </location>
</feature>
<protein>
    <recommendedName>
        <fullName evidence="2">HTH LytTR-type domain-containing protein</fullName>
    </recommendedName>
</protein>
<feature type="transmembrane region" description="Helical" evidence="1">
    <location>
        <begin position="51"/>
        <end position="72"/>
    </location>
</feature>
<reference evidence="3 4" key="1">
    <citation type="submission" date="2016-10" db="EMBL/GenBank/DDBJ databases">
        <title>Rhodobacter sp. LPB0142, isolated from sea water.</title>
        <authorList>
            <person name="Kim E."/>
            <person name="Yi H."/>
        </authorList>
    </citation>
    <scope>NUCLEOTIDE SEQUENCE [LARGE SCALE GENOMIC DNA]</scope>
    <source>
        <strain evidence="3 4">LPB0142</strain>
    </source>
</reference>
<dbReference type="PROSITE" id="PS50930">
    <property type="entry name" value="HTH_LYTTR"/>
    <property type="match status" value="1"/>
</dbReference>
<name>A0A1D9M9W8_9RHOB</name>
<dbReference type="GO" id="GO:0003677">
    <property type="term" value="F:DNA binding"/>
    <property type="evidence" value="ECO:0007669"/>
    <property type="project" value="InterPro"/>
</dbReference>
<evidence type="ECO:0000259" key="2">
    <source>
        <dbReference type="PROSITE" id="PS50930"/>
    </source>
</evidence>
<feature type="transmembrane region" description="Helical" evidence="1">
    <location>
        <begin position="116"/>
        <end position="135"/>
    </location>
</feature>
<dbReference type="KEGG" id="rhp:LPB142_04220"/>
<feature type="transmembrane region" description="Helical" evidence="1">
    <location>
        <begin position="16"/>
        <end position="39"/>
    </location>
</feature>